<comment type="pathway">
    <text evidence="2">Carbohydrate degradation; pentose phosphate pathway; D-ribose 5-phosphate from D-ribulose 5-phosphate (non-oxidative stage): step 1/1.</text>
</comment>
<dbReference type="Gene3D" id="3.40.50.1360">
    <property type="match status" value="1"/>
</dbReference>
<dbReference type="InterPro" id="IPR020672">
    <property type="entry name" value="Ribose5P_isomerase_typA_subgr"/>
</dbReference>
<evidence type="ECO:0000256" key="10">
    <source>
        <dbReference type="ARBA" id="ARBA00022691"/>
    </source>
</evidence>
<dbReference type="Pfam" id="PF08032">
    <property type="entry name" value="SpoU_sub_bind"/>
    <property type="match status" value="1"/>
</dbReference>
<keyword evidence="8" id="KW-0489">Methyltransferase</keyword>
<dbReference type="SMART" id="SM00967">
    <property type="entry name" value="SpoU_sub_bind"/>
    <property type="match status" value="1"/>
</dbReference>
<keyword evidence="10" id="KW-0949">S-adenosyl-L-methionine</keyword>
<dbReference type="InterPro" id="IPR029026">
    <property type="entry name" value="tRNA_m1G_MTases_N"/>
</dbReference>
<dbReference type="InterPro" id="IPR004788">
    <property type="entry name" value="Ribose5P_isomerase_type_A"/>
</dbReference>
<evidence type="ECO:0000256" key="3">
    <source>
        <dbReference type="ARBA" id="ARBA00008088"/>
    </source>
</evidence>
<dbReference type="FunFam" id="3.40.50.1360:FF:000001">
    <property type="entry name" value="Ribose-5-phosphate isomerase A"/>
    <property type="match status" value="1"/>
</dbReference>
<dbReference type="Pfam" id="PF06026">
    <property type="entry name" value="Rib_5-P_isom_A"/>
    <property type="match status" value="1"/>
</dbReference>
<dbReference type="NCBIfam" id="NF001924">
    <property type="entry name" value="PRK00702.1"/>
    <property type="match status" value="1"/>
</dbReference>
<keyword evidence="7" id="KW-0698">rRNA processing</keyword>
<dbReference type="InterPro" id="IPR004441">
    <property type="entry name" value="rRNA_MeTrfase_TrmH"/>
</dbReference>
<dbReference type="EMBL" id="JAAAIN010000339">
    <property type="protein sequence ID" value="KAG0315999.1"/>
    <property type="molecule type" value="Genomic_DNA"/>
</dbReference>
<dbReference type="HAMAP" id="MF_00170">
    <property type="entry name" value="Rib_5P_isom_A"/>
    <property type="match status" value="1"/>
</dbReference>
<dbReference type="GO" id="GO:0003723">
    <property type="term" value="F:RNA binding"/>
    <property type="evidence" value="ECO:0007669"/>
    <property type="project" value="InterPro"/>
</dbReference>
<evidence type="ECO:0000256" key="5">
    <source>
        <dbReference type="ARBA" id="ARBA00019150"/>
    </source>
</evidence>
<dbReference type="NCBIfam" id="TIGR00186">
    <property type="entry name" value="rRNA_methyl_3"/>
    <property type="match status" value="1"/>
</dbReference>
<comment type="similarity">
    <text evidence="3">Belongs to the ribose 5-phosphate isomerase family.</text>
</comment>
<dbReference type="CDD" id="cd18103">
    <property type="entry name" value="SpoU-like_RlmB"/>
    <property type="match status" value="1"/>
</dbReference>
<sequence>MAHLKLLYGFHAITARLRHDASTITEILYDPNRRDRRMQDFLNTATGVRLIAVDEGRLQGLAGTDRHQGVVARVTEVYLAQNLAELLDGISGSALLLVLDGVTDPHNLGACLRVANAAGAQAVIAPRDRAVGLNATAAKVASGAADITPYITVTNLARALRELKDANIWVTGTADDAPTSLYETKLAGSLALVMGAESEGMRRLTRETCDEVMHIPMAGTVESLNVSVASGIALFEARRQRIMVNSDTLKLLVSQAAADYVLAHTPEGAVIGIGTGSTANYFIDALAERKVFGSRFSGAVSSSNASTSRLQMHGIEVLELNQIETLPVYIDGADEINHHGHMVKGGGGALTREKIIAMVAETFICIADVSKRVDTLGHFALPVEVMPIARSALSRKFLALGGMPVLRTTSNSTPYLTDNGNQIIDVQHLNITDPLTLEAEINSWPGVVTVGLFAKRHANLCLLASAAGIETIQYP</sequence>
<evidence type="ECO:0000256" key="1">
    <source>
        <dbReference type="ARBA" id="ARBA00001713"/>
    </source>
</evidence>
<evidence type="ECO:0000256" key="9">
    <source>
        <dbReference type="ARBA" id="ARBA00022679"/>
    </source>
</evidence>
<dbReference type="HAMAP" id="MF_01887">
    <property type="entry name" value="23SrRNA_methyltr_B"/>
    <property type="match status" value="1"/>
</dbReference>
<dbReference type="GO" id="GO:0005829">
    <property type="term" value="C:cytosol"/>
    <property type="evidence" value="ECO:0007669"/>
    <property type="project" value="TreeGrafter"/>
</dbReference>
<dbReference type="GO" id="GO:0009052">
    <property type="term" value="P:pentose-phosphate shunt, non-oxidative branch"/>
    <property type="evidence" value="ECO:0007669"/>
    <property type="project" value="InterPro"/>
</dbReference>
<keyword evidence="6" id="KW-0963">Cytoplasm</keyword>
<dbReference type="Pfam" id="PF00588">
    <property type="entry name" value="SpoU_methylase"/>
    <property type="match status" value="1"/>
</dbReference>
<name>A0A9P6REP4_9FUNG</name>
<dbReference type="SUPFAM" id="SSF75445">
    <property type="entry name" value="D-ribose-5-phosphate isomerase (RpiA), lid domain"/>
    <property type="match status" value="1"/>
</dbReference>
<gene>
    <name evidence="14" type="ORF">BGZ97_007595</name>
</gene>
<accession>A0A9P6REP4</accession>
<evidence type="ECO:0000256" key="11">
    <source>
        <dbReference type="ARBA" id="ARBA00023235"/>
    </source>
</evidence>
<dbReference type="GO" id="GO:0032259">
    <property type="term" value="P:methylation"/>
    <property type="evidence" value="ECO:0007669"/>
    <property type="project" value="UniProtKB-KW"/>
</dbReference>
<keyword evidence="9" id="KW-0808">Transferase</keyword>
<dbReference type="Gene3D" id="3.30.1330.30">
    <property type="match status" value="1"/>
</dbReference>
<dbReference type="InterPro" id="IPR029028">
    <property type="entry name" value="Alpha/beta_knot_MTases"/>
</dbReference>
<organism evidence="14 15">
    <name type="scientific">Linnemannia gamsii</name>
    <dbReference type="NCBI Taxonomy" id="64522"/>
    <lineage>
        <taxon>Eukaryota</taxon>
        <taxon>Fungi</taxon>
        <taxon>Fungi incertae sedis</taxon>
        <taxon>Mucoromycota</taxon>
        <taxon>Mortierellomycotina</taxon>
        <taxon>Mortierellomycetes</taxon>
        <taxon>Mortierellales</taxon>
        <taxon>Mortierellaceae</taxon>
        <taxon>Linnemannia</taxon>
    </lineage>
</organism>
<dbReference type="EC" id="5.3.1.6" evidence="4"/>
<dbReference type="NCBIfam" id="TIGR00021">
    <property type="entry name" value="rpiA"/>
    <property type="match status" value="1"/>
</dbReference>
<dbReference type="InterPro" id="IPR013123">
    <property type="entry name" value="SpoU_subst-bd"/>
</dbReference>
<dbReference type="Proteomes" id="UP000823405">
    <property type="component" value="Unassembled WGS sequence"/>
</dbReference>
<evidence type="ECO:0000256" key="12">
    <source>
        <dbReference type="ARBA" id="ARBA00032273"/>
    </source>
</evidence>
<evidence type="ECO:0000256" key="6">
    <source>
        <dbReference type="ARBA" id="ARBA00022490"/>
    </source>
</evidence>
<dbReference type="InterPro" id="IPR037171">
    <property type="entry name" value="NagB/RpiA_transferase-like"/>
</dbReference>
<evidence type="ECO:0000259" key="13">
    <source>
        <dbReference type="SMART" id="SM00967"/>
    </source>
</evidence>
<dbReference type="SUPFAM" id="SSF75217">
    <property type="entry name" value="alpha/beta knot"/>
    <property type="match status" value="1"/>
</dbReference>
<evidence type="ECO:0000256" key="4">
    <source>
        <dbReference type="ARBA" id="ARBA00011959"/>
    </source>
</evidence>
<reference evidence="14" key="1">
    <citation type="journal article" date="2020" name="Fungal Divers.">
        <title>Resolving the Mortierellaceae phylogeny through synthesis of multi-gene phylogenetics and phylogenomics.</title>
        <authorList>
            <person name="Vandepol N."/>
            <person name="Liber J."/>
            <person name="Desiro A."/>
            <person name="Na H."/>
            <person name="Kennedy M."/>
            <person name="Barry K."/>
            <person name="Grigoriev I.V."/>
            <person name="Miller A.N."/>
            <person name="O'Donnell K."/>
            <person name="Stajich J.E."/>
            <person name="Bonito G."/>
        </authorList>
    </citation>
    <scope>NUCLEOTIDE SEQUENCE</scope>
    <source>
        <strain evidence="14">NVP60</strain>
    </source>
</reference>
<evidence type="ECO:0000313" key="15">
    <source>
        <dbReference type="Proteomes" id="UP000823405"/>
    </source>
</evidence>
<keyword evidence="11" id="KW-0413">Isomerase</keyword>
<evidence type="ECO:0000256" key="2">
    <source>
        <dbReference type="ARBA" id="ARBA00004988"/>
    </source>
</evidence>
<dbReference type="InterPro" id="IPR029064">
    <property type="entry name" value="Ribosomal_eL30-like_sf"/>
</dbReference>
<protein>
    <recommendedName>
        <fullName evidence="5">Ribose-5-phosphate isomerase</fullName>
        <ecNumber evidence="4">5.3.1.6</ecNumber>
    </recommendedName>
    <alternativeName>
        <fullName evidence="12">D-ribose-5-phosphate ketol-isomerase</fullName>
    </alternativeName>
</protein>
<dbReference type="Gene3D" id="3.30.70.260">
    <property type="match status" value="1"/>
</dbReference>
<dbReference type="PANTHER" id="PTHR46429:SF1">
    <property type="entry name" value="23S RRNA (GUANOSINE-2'-O-)-METHYLTRANSFERASE RLMB"/>
    <property type="match status" value="1"/>
</dbReference>
<dbReference type="GO" id="GO:0004751">
    <property type="term" value="F:ribose-5-phosphate isomerase activity"/>
    <property type="evidence" value="ECO:0007669"/>
    <property type="project" value="UniProtKB-EC"/>
</dbReference>
<dbReference type="GO" id="GO:0006364">
    <property type="term" value="P:rRNA processing"/>
    <property type="evidence" value="ECO:0007669"/>
    <property type="project" value="UniProtKB-KW"/>
</dbReference>
<dbReference type="SUPFAM" id="SSF55315">
    <property type="entry name" value="L30e-like"/>
    <property type="match status" value="1"/>
</dbReference>
<comment type="caution">
    <text evidence="14">The sequence shown here is derived from an EMBL/GenBank/DDBJ whole genome shotgun (WGS) entry which is preliminary data.</text>
</comment>
<dbReference type="OrthoDB" id="1555531at2759"/>
<evidence type="ECO:0000256" key="8">
    <source>
        <dbReference type="ARBA" id="ARBA00022603"/>
    </source>
</evidence>
<evidence type="ECO:0000313" key="14">
    <source>
        <dbReference type="EMBL" id="KAG0315999.1"/>
    </source>
</evidence>
<dbReference type="InterPro" id="IPR001537">
    <property type="entry name" value="SpoU_MeTrfase"/>
</dbReference>
<dbReference type="AlphaFoldDB" id="A0A9P6REP4"/>
<dbReference type="GO" id="GO:0008173">
    <property type="term" value="F:RNA methyltransferase activity"/>
    <property type="evidence" value="ECO:0007669"/>
    <property type="project" value="InterPro"/>
</dbReference>
<proteinExistence type="inferred from homology"/>
<dbReference type="InterPro" id="IPR024915">
    <property type="entry name" value="23S_rRNA_MeTrfase_RlmB"/>
</dbReference>
<dbReference type="Gene3D" id="3.40.1280.10">
    <property type="match status" value="1"/>
</dbReference>
<dbReference type="PANTHER" id="PTHR46429">
    <property type="entry name" value="23S RRNA (GUANOSINE-2'-O-)-METHYLTRANSFERASE RLMB"/>
    <property type="match status" value="1"/>
</dbReference>
<keyword evidence="15" id="KW-1185">Reference proteome</keyword>
<feature type="domain" description="RNA 2-O ribose methyltransferase substrate binding" evidence="13">
    <location>
        <begin position="6"/>
        <end position="80"/>
    </location>
</feature>
<dbReference type="CDD" id="cd01398">
    <property type="entry name" value="RPI_A"/>
    <property type="match status" value="1"/>
</dbReference>
<evidence type="ECO:0000256" key="7">
    <source>
        <dbReference type="ARBA" id="ARBA00022552"/>
    </source>
</evidence>
<dbReference type="SUPFAM" id="SSF100950">
    <property type="entry name" value="NagB/RpiA/CoA transferase-like"/>
    <property type="match status" value="1"/>
</dbReference>
<comment type="catalytic activity">
    <reaction evidence="1">
        <text>aldehydo-D-ribose 5-phosphate = D-ribulose 5-phosphate</text>
        <dbReference type="Rhea" id="RHEA:14657"/>
        <dbReference type="ChEBI" id="CHEBI:58121"/>
        <dbReference type="ChEBI" id="CHEBI:58273"/>
        <dbReference type="EC" id="5.3.1.6"/>
    </reaction>
</comment>